<evidence type="ECO:0000313" key="3">
    <source>
        <dbReference type="Proteomes" id="UP000688137"/>
    </source>
</evidence>
<dbReference type="Proteomes" id="UP000688137">
    <property type="component" value="Unassembled WGS sequence"/>
</dbReference>
<protein>
    <submittedName>
        <fullName evidence="2">Uncharacterized protein</fullName>
    </submittedName>
</protein>
<sequence length="256" mass="30376">MDDDRPKTSSFSFSRFGRRLDQRKTTGNRFYPQKVVTIPPIKLEKKSTQKGDWLFRRIDRSQGSIYSQQKQATQAERDYKPHFDIIEKHIPTISFEKQTKRRSMSLSSNQQDISNVLIPPPKVKMMIPFDKYEGRKEMQRDTVDKFYQPMDLVKTNNAHSFESYSARKPLVEKDAMPDYEIQKSFNFIKSRRSTAVDFGKSSYQKEHLPITSLLDYDIKLNKKIRTILFNKQISREKKPQNEMFNKLFQRLKAKVN</sequence>
<feature type="region of interest" description="Disordered" evidence="1">
    <location>
        <begin position="1"/>
        <end position="28"/>
    </location>
</feature>
<organism evidence="2 3">
    <name type="scientific">Paramecium primaurelia</name>
    <dbReference type="NCBI Taxonomy" id="5886"/>
    <lineage>
        <taxon>Eukaryota</taxon>
        <taxon>Sar</taxon>
        <taxon>Alveolata</taxon>
        <taxon>Ciliophora</taxon>
        <taxon>Intramacronucleata</taxon>
        <taxon>Oligohymenophorea</taxon>
        <taxon>Peniculida</taxon>
        <taxon>Parameciidae</taxon>
        <taxon>Paramecium</taxon>
    </lineage>
</organism>
<gene>
    <name evidence="2" type="ORF">PPRIM_AZ9-3.1.T0340224</name>
</gene>
<evidence type="ECO:0000313" key="2">
    <source>
        <dbReference type="EMBL" id="CAD8063247.1"/>
    </source>
</evidence>
<accession>A0A8S1L743</accession>
<dbReference type="AlphaFoldDB" id="A0A8S1L743"/>
<evidence type="ECO:0000256" key="1">
    <source>
        <dbReference type="SAM" id="MobiDB-lite"/>
    </source>
</evidence>
<proteinExistence type="predicted"/>
<reference evidence="2" key="1">
    <citation type="submission" date="2021-01" db="EMBL/GenBank/DDBJ databases">
        <authorList>
            <consortium name="Genoscope - CEA"/>
            <person name="William W."/>
        </authorList>
    </citation>
    <scope>NUCLEOTIDE SEQUENCE</scope>
</reference>
<dbReference type="EMBL" id="CAJJDM010000033">
    <property type="protein sequence ID" value="CAD8063247.1"/>
    <property type="molecule type" value="Genomic_DNA"/>
</dbReference>
<name>A0A8S1L743_PARPR</name>
<comment type="caution">
    <text evidence="2">The sequence shown here is derived from an EMBL/GenBank/DDBJ whole genome shotgun (WGS) entry which is preliminary data.</text>
</comment>
<dbReference type="OMA" id="MDDDRPK"/>
<keyword evidence="3" id="KW-1185">Reference proteome</keyword>